<evidence type="ECO:0000256" key="10">
    <source>
        <dbReference type="RuleBase" id="RU363039"/>
    </source>
</evidence>
<dbReference type="InterPro" id="IPR014758">
    <property type="entry name" value="Met-tRNA_synth"/>
</dbReference>
<dbReference type="InterPro" id="IPR014729">
    <property type="entry name" value="Rossmann-like_a/b/a_fold"/>
</dbReference>
<dbReference type="EC" id="6.1.1.10" evidence="1"/>
<dbReference type="CDD" id="cd00814">
    <property type="entry name" value="MetRS_core"/>
    <property type="match status" value="1"/>
</dbReference>
<dbReference type="SUPFAM" id="SSF47323">
    <property type="entry name" value="Anticodon-binding domain of a subclass of class I aminoacyl-tRNA synthetases"/>
    <property type="match status" value="1"/>
</dbReference>
<evidence type="ECO:0000256" key="5">
    <source>
        <dbReference type="ARBA" id="ARBA00022917"/>
    </source>
</evidence>
<evidence type="ECO:0000256" key="8">
    <source>
        <dbReference type="ARBA" id="ARBA00030331"/>
    </source>
</evidence>
<dbReference type="InterPro" id="IPR015413">
    <property type="entry name" value="Methionyl/Leucyl_tRNA_Synth"/>
</dbReference>
<evidence type="ECO:0000256" key="3">
    <source>
        <dbReference type="ARBA" id="ARBA00022741"/>
    </source>
</evidence>
<dbReference type="Gene3D" id="2.170.220.10">
    <property type="match status" value="1"/>
</dbReference>
<evidence type="ECO:0000256" key="9">
    <source>
        <dbReference type="ARBA" id="ARBA00047364"/>
    </source>
</evidence>
<dbReference type="GO" id="GO:0004825">
    <property type="term" value="F:methionine-tRNA ligase activity"/>
    <property type="evidence" value="ECO:0007669"/>
    <property type="project" value="UniProtKB-EC"/>
</dbReference>
<comment type="similarity">
    <text evidence="10">Belongs to the class-I aminoacyl-tRNA synthetase family.</text>
</comment>
<dbReference type="GO" id="GO:0006431">
    <property type="term" value="P:methionyl-tRNA aminoacylation"/>
    <property type="evidence" value="ECO:0007669"/>
    <property type="project" value="InterPro"/>
</dbReference>
<accession>A0A0N7ZBR9</accession>
<dbReference type="Pfam" id="PF09334">
    <property type="entry name" value="tRNA-synt_1g"/>
    <property type="match status" value="1"/>
</dbReference>
<keyword evidence="5 10" id="KW-0648">Protein biosynthesis</keyword>
<keyword evidence="4 10" id="KW-0067">ATP-binding</keyword>
<evidence type="ECO:0000256" key="2">
    <source>
        <dbReference type="ARBA" id="ARBA00022598"/>
    </source>
</evidence>
<name>A0A0N7ZBR9_SCYOL</name>
<dbReference type="InterPro" id="IPR041872">
    <property type="entry name" value="Anticodon_Met"/>
</dbReference>
<dbReference type="InterPro" id="IPR023457">
    <property type="entry name" value="Met-tRNA_synth_2"/>
</dbReference>
<dbReference type="NCBIfam" id="TIGR00398">
    <property type="entry name" value="metG"/>
    <property type="match status" value="1"/>
</dbReference>
<dbReference type="InterPro" id="IPR033911">
    <property type="entry name" value="MetRS_core"/>
</dbReference>
<evidence type="ECO:0000256" key="4">
    <source>
        <dbReference type="ARBA" id="ARBA00022840"/>
    </source>
</evidence>
<dbReference type="Gene3D" id="3.40.50.620">
    <property type="entry name" value="HUPs"/>
    <property type="match status" value="1"/>
</dbReference>
<evidence type="ECO:0000259" key="12">
    <source>
        <dbReference type="Pfam" id="PF09334"/>
    </source>
</evidence>
<evidence type="ECO:0000256" key="7">
    <source>
        <dbReference type="ARBA" id="ARBA00026124"/>
    </source>
</evidence>
<evidence type="ECO:0000256" key="1">
    <source>
        <dbReference type="ARBA" id="ARBA00012838"/>
    </source>
</evidence>
<evidence type="ECO:0000256" key="11">
    <source>
        <dbReference type="SAM" id="MobiDB-lite"/>
    </source>
</evidence>
<reference evidence="13" key="1">
    <citation type="submission" date="2015-09" db="EMBL/GenBank/DDBJ databases">
        <title>Scylla olivacea transcriptome.</title>
        <authorList>
            <person name="Ikhwanuddin M."/>
        </authorList>
    </citation>
    <scope>NUCLEOTIDE SEQUENCE</scope>
</reference>
<dbReference type="PANTHER" id="PTHR43326:SF1">
    <property type="entry name" value="METHIONINE--TRNA LIGASE, MITOCHONDRIAL"/>
    <property type="match status" value="1"/>
</dbReference>
<dbReference type="SUPFAM" id="SSF52374">
    <property type="entry name" value="Nucleotidylyl transferase"/>
    <property type="match status" value="1"/>
</dbReference>
<dbReference type="FunFam" id="2.170.220.10:FF:000001">
    <property type="entry name" value="methionine--tRNA ligase, mitochondrial"/>
    <property type="match status" value="1"/>
</dbReference>
<dbReference type="GO" id="GO:0005524">
    <property type="term" value="F:ATP binding"/>
    <property type="evidence" value="ECO:0007669"/>
    <property type="project" value="UniProtKB-KW"/>
</dbReference>
<evidence type="ECO:0000256" key="6">
    <source>
        <dbReference type="ARBA" id="ARBA00023146"/>
    </source>
</evidence>
<evidence type="ECO:0000313" key="13">
    <source>
        <dbReference type="EMBL" id="JAI62416.1"/>
    </source>
</evidence>
<keyword evidence="2 10" id="KW-0436">Ligase</keyword>
<keyword evidence="6 10" id="KW-0030">Aminoacyl-tRNA synthetase</keyword>
<dbReference type="EMBL" id="GDRN01079380">
    <property type="protein sequence ID" value="JAI62416.1"/>
    <property type="molecule type" value="Transcribed_RNA"/>
</dbReference>
<dbReference type="CDD" id="cd07957">
    <property type="entry name" value="Anticodon_Ia_Met"/>
    <property type="match status" value="1"/>
</dbReference>
<dbReference type="PANTHER" id="PTHR43326">
    <property type="entry name" value="METHIONYL-TRNA SYNTHETASE"/>
    <property type="match status" value="1"/>
</dbReference>
<protein>
    <recommendedName>
        <fullName evidence="7">Methionine--tRNA ligase, mitochondrial</fullName>
        <ecNumber evidence="1">6.1.1.10</ecNumber>
    </recommendedName>
    <alternativeName>
        <fullName evidence="8">Mitochondrial methionyl-tRNA synthetase</fullName>
    </alternativeName>
</protein>
<comment type="catalytic activity">
    <reaction evidence="9">
        <text>tRNA(Met) + L-methionine + ATP = L-methionyl-tRNA(Met) + AMP + diphosphate</text>
        <dbReference type="Rhea" id="RHEA:13481"/>
        <dbReference type="Rhea" id="RHEA-COMP:9667"/>
        <dbReference type="Rhea" id="RHEA-COMP:9698"/>
        <dbReference type="ChEBI" id="CHEBI:30616"/>
        <dbReference type="ChEBI" id="CHEBI:33019"/>
        <dbReference type="ChEBI" id="CHEBI:57844"/>
        <dbReference type="ChEBI" id="CHEBI:78442"/>
        <dbReference type="ChEBI" id="CHEBI:78530"/>
        <dbReference type="ChEBI" id="CHEBI:456215"/>
        <dbReference type="EC" id="6.1.1.10"/>
    </reaction>
</comment>
<sequence>MVAGRWLLHHRVAGRLGPRAFGTRVPARTAASTSDGRGRAAREGPGGFFITTPIFYVNDRPHIGHLYSALLADAACRFQQLQGMAREHILFCTGTDEHGLKIQRSAEAGGCEVQAFCDAVSHDFHSLFVSTDVSFTDFVRTSEERHCATVQKVFRALADGGHLYRGRYEGWYCLADEAFLGEGQVREEQLPGGQTAMVSAESGRPVEWHSEDNYMFRLSAFRGELLHWLRAEGRVRPRHFQHQLEQWVSEELPDLSVSRPRERVPWGVPVPGDEGHTIYVWVDALANYLTAAGGFPTPKPWPPDVHVLGKDILRFHGLCWPALLLALGLELPRALLCHGHWTIGGQKMSKSLGNVVDPRQAAAQYTMAGLRYLLLRGGAPHSDSPWGGAVASRILNAELADTLGNLLNRCTAPALNPKGCVPPLDVGLLESSLSGQQLARHLAALPDTVAHHYTDFNFHHGIEATMGAVRQANAFVQEEQPWVLAKDPAGTPRLELVLRLSFEVLRVAGVALLPVVPGLSMRLLDGLGVPPALRTWPSLSLGFTKADQDYLGTSFTLGPRHKLFPKLKLQ</sequence>
<feature type="domain" description="Methionyl/Leucyl tRNA synthetase" evidence="12">
    <location>
        <begin position="49"/>
        <end position="410"/>
    </location>
</feature>
<dbReference type="Gene3D" id="1.10.730.10">
    <property type="entry name" value="Isoleucyl-tRNA Synthetase, Domain 1"/>
    <property type="match status" value="1"/>
</dbReference>
<feature type="region of interest" description="Disordered" evidence="11">
    <location>
        <begin position="24"/>
        <end position="44"/>
    </location>
</feature>
<dbReference type="AlphaFoldDB" id="A0A0N7ZBR9"/>
<dbReference type="GO" id="GO:0005739">
    <property type="term" value="C:mitochondrion"/>
    <property type="evidence" value="ECO:0007669"/>
    <property type="project" value="UniProtKB-ARBA"/>
</dbReference>
<dbReference type="InterPro" id="IPR009080">
    <property type="entry name" value="tRNAsynth_Ia_anticodon-bd"/>
</dbReference>
<proteinExistence type="inferred from homology"/>
<keyword evidence="3 10" id="KW-0547">Nucleotide-binding</keyword>
<organism evidence="13">
    <name type="scientific">Scylla olivacea</name>
    <name type="common">Orange mud crab</name>
    <name type="synonym">Cancer olivacea</name>
    <dbReference type="NCBI Taxonomy" id="85551"/>
    <lineage>
        <taxon>Eukaryota</taxon>
        <taxon>Metazoa</taxon>
        <taxon>Ecdysozoa</taxon>
        <taxon>Arthropoda</taxon>
        <taxon>Crustacea</taxon>
        <taxon>Multicrustacea</taxon>
        <taxon>Malacostraca</taxon>
        <taxon>Eumalacostraca</taxon>
        <taxon>Eucarida</taxon>
        <taxon>Decapoda</taxon>
        <taxon>Pleocyemata</taxon>
        <taxon>Brachyura</taxon>
        <taxon>Eubrachyura</taxon>
        <taxon>Portunoidea</taxon>
        <taxon>Portunidae</taxon>
        <taxon>Portuninae</taxon>
        <taxon>Scylla</taxon>
    </lineage>
</organism>
<dbReference type="PRINTS" id="PR01041">
    <property type="entry name" value="TRNASYNTHMET"/>
</dbReference>